<gene>
    <name evidence="1" type="ORF">GWK10_08690</name>
</gene>
<reference evidence="1 2" key="1">
    <citation type="submission" date="2020-01" db="EMBL/GenBank/DDBJ databases">
        <title>Spongiivirga citrea KCTC 32990T.</title>
        <authorList>
            <person name="Wang G."/>
        </authorList>
    </citation>
    <scope>NUCLEOTIDE SEQUENCE [LARGE SCALE GENOMIC DNA]</scope>
    <source>
        <strain evidence="1 2">KCTC 32990</strain>
    </source>
</reference>
<organism evidence="1 2">
    <name type="scientific">Spongiivirga citrea</name>
    <dbReference type="NCBI Taxonomy" id="1481457"/>
    <lineage>
        <taxon>Bacteria</taxon>
        <taxon>Pseudomonadati</taxon>
        <taxon>Bacteroidota</taxon>
        <taxon>Flavobacteriia</taxon>
        <taxon>Flavobacteriales</taxon>
        <taxon>Flavobacteriaceae</taxon>
        <taxon>Spongiivirga</taxon>
    </lineage>
</organism>
<dbReference type="AlphaFoldDB" id="A0A6M0CH74"/>
<proteinExistence type="predicted"/>
<evidence type="ECO:0000313" key="1">
    <source>
        <dbReference type="EMBL" id="NER17286.1"/>
    </source>
</evidence>
<protein>
    <submittedName>
        <fullName evidence="1">Uncharacterized protein</fullName>
    </submittedName>
</protein>
<keyword evidence="2" id="KW-1185">Reference proteome</keyword>
<dbReference type="EMBL" id="JAABOQ010000003">
    <property type="protein sequence ID" value="NER17286.1"/>
    <property type="molecule type" value="Genomic_DNA"/>
</dbReference>
<dbReference type="RefSeq" id="WP_164031626.1">
    <property type="nucleotide sequence ID" value="NZ_JAABOQ010000003.1"/>
</dbReference>
<sequence>MKRKLEKELNDLAVRILKMKDETDIVILQKEAKRIYEKLTVMRFLETNFSEDELDLTKVNKKEALGRLSEKMNVPEENPNQEDIRNYHMMDTIKDMVTEMPKEETLDDILKDIVPPPVFEKSDMTEVTPTASDIIAEKRVQSINDSFKKELNIGLNDKIAFIKHLFEGKSEAYDEAVAAINKKDSFDDAESYIKITLKPKYNYWLGKEDYADRFMEVVESRFA</sequence>
<accession>A0A6M0CH74</accession>
<dbReference type="Proteomes" id="UP000474296">
    <property type="component" value="Unassembled WGS sequence"/>
</dbReference>
<comment type="caution">
    <text evidence="1">The sequence shown here is derived from an EMBL/GenBank/DDBJ whole genome shotgun (WGS) entry which is preliminary data.</text>
</comment>
<name>A0A6M0CH74_9FLAO</name>
<evidence type="ECO:0000313" key="2">
    <source>
        <dbReference type="Proteomes" id="UP000474296"/>
    </source>
</evidence>